<protein>
    <submittedName>
        <fullName evidence="2">Uncharacterized protein</fullName>
    </submittedName>
</protein>
<name>A0NWM2_ROSAI</name>
<organism evidence="2 3">
    <name type="scientific">Roseibium aggregatum (strain ATCC 25650 / DSM 13394 / JCM 20685 / NBRC 16684 / NCIMB 2208 / IAM 12614 / B1)</name>
    <name type="common">Stappia aggregata</name>
    <dbReference type="NCBI Taxonomy" id="384765"/>
    <lineage>
        <taxon>Bacteria</taxon>
        <taxon>Pseudomonadati</taxon>
        <taxon>Pseudomonadota</taxon>
        <taxon>Alphaproteobacteria</taxon>
        <taxon>Hyphomicrobiales</taxon>
        <taxon>Stappiaceae</taxon>
        <taxon>Roseibium</taxon>
    </lineage>
</organism>
<dbReference type="Proteomes" id="UP000004848">
    <property type="component" value="Unassembled WGS sequence"/>
</dbReference>
<dbReference type="EMBL" id="AAUW01000012">
    <property type="protein sequence ID" value="EAV42938.1"/>
    <property type="molecule type" value="Genomic_DNA"/>
</dbReference>
<reference evidence="2 3" key="1">
    <citation type="submission" date="2006-05" db="EMBL/GenBank/DDBJ databases">
        <authorList>
            <person name="King G."/>
            <person name="Ferriera S."/>
            <person name="Johnson J."/>
            <person name="Kravitz S."/>
            <person name="Beeson K."/>
            <person name="Sutton G."/>
            <person name="Rogers Y.-H."/>
            <person name="Friedman R."/>
            <person name="Frazier M."/>
            <person name="Venter J.C."/>
        </authorList>
    </citation>
    <scope>NUCLEOTIDE SEQUENCE [LARGE SCALE GENOMIC DNA]</scope>
    <source>
        <strain evidence="3">ATCC 25650 / DSM 13394 / JCM 20685 / NBRC 16684 / NCIMB 2208 / IAM 12614 / B1</strain>
    </source>
</reference>
<evidence type="ECO:0000313" key="3">
    <source>
        <dbReference type="Proteomes" id="UP000004848"/>
    </source>
</evidence>
<dbReference type="AlphaFoldDB" id="A0NWM2"/>
<evidence type="ECO:0000313" key="2">
    <source>
        <dbReference type="EMBL" id="EAV42938.1"/>
    </source>
</evidence>
<comment type="caution">
    <text evidence="2">The sequence shown here is derived from an EMBL/GenBank/DDBJ whole genome shotgun (WGS) entry which is preliminary data.</text>
</comment>
<gene>
    <name evidence="2" type="ORF">SIAM614_16377</name>
</gene>
<sequence length="34" mass="3606">MFEQLAAEHASSPRVMATCPGAGTEQETPMEAKV</sequence>
<evidence type="ECO:0000256" key="1">
    <source>
        <dbReference type="SAM" id="MobiDB-lite"/>
    </source>
</evidence>
<accession>A0NWM2</accession>
<proteinExistence type="predicted"/>
<feature type="region of interest" description="Disordered" evidence="1">
    <location>
        <begin position="1"/>
        <end position="34"/>
    </location>
</feature>